<dbReference type="Pfam" id="PF08340">
    <property type="entry name" value="YicC-like_C"/>
    <property type="match status" value="1"/>
</dbReference>
<sequence length="295" mass="32007">MKSLTGYASLENQGEGLRWQWELRSVNGKGLDLRIRMPDWCSTLEAEMRKRIGAAIARGNVTIGLRIYADGSTAGTSIDTDHLDRTLDLLALVQERAAHRGLALGATSAADVLGMRGVLSEDARNDGMTDALSALLLSDFDFALKAFVDSRAAEGAALSAVITRHLDAIAGQLTSIRAILPARAEAQAEVLRAGMARLLETEQLDAGRLHQEAAVLAVKSDVTEELDRLDAHVAAARQLVSTDVPIGRKFDFLCQEFNREANTLCSKSQHSGLTELGLEMKVTIDQMREQIQNVE</sequence>
<dbReference type="PANTHER" id="PTHR30636">
    <property type="entry name" value="UPF0701 PROTEIN YICC"/>
    <property type="match status" value="1"/>
</dbReference>
<dbReference type="GO" id="GO:0016787">
    <property type="term" value="F:hydrolase activity"/>
    <property type="evidence" value="ECO:0007669"/>
    <property type="project" value="UniProtKB-KW"/>
</dbReference>
<comment type="similarity">
    <text evidence="5">Belongs to the YicC/YloC family.</text>
</comment>
<evidence type="ECO:0000313" key="9">
    <source>
        <dbReference type="Proteomes" id="UP000184085"/>
    </source>
</evidence>
<dbReference type="AlphaFoldDB" id="A0A1M4N432"/>
<reference evidence="9" key="1">
    <citation type="submission" date="2016-09" db="EMBL/GenBank/DDBJ databases">
        <authorList>
            <person name="Wibberg D."/>
        </authorList>
    </citation>
    <scope>NUCLEOTIDE SEQUENCE [LARGE SCALE GENOMIC DNA]</scope>
</reference>
<evidence type="ECO:0000259" key="6">
    <source>
        <dbReference type="Pfam" id="PF03755"/>
    </source>
</evidence>
<gene>
    <name evidence="8" type="ORF">KARMA_2032</name>
</gene>
<dbReference type="InterPro" id="IPR013551">
    <property type="entry name" value="YicC-like_C"/>
</dbReference>
<dbReference type="EMBL" id="FMJB01000050">
    <property type="protein sequence ID" value="SCM67826.1"/>
    <property type="molecule type" value="Genomic_DNA"/>
</dbReference>
<dbReference type="Pfam" id="PF03755">
    <property type="entry name" value="YicC-like_N"/>
    <property type="match status" value="1"/>
</dbReference>
<evidence type="ECO:0000256" key="3">
    <source>
        <dbReference type="ARBA" id="ARBA00022759"/>
    </source>
</evidence>
<comment type="cofactor">
    <cofactor evidence="1">
        <name>a divalent metal cation</name>
        <dbReference type="ChEBI" id="CHEBI:60240"/>
    </cofactor>
</comment>
<dbReference type="RefSeq" id="WP_072706470.1">
    <property type="nucleotide sequence ID" value="NZ_FMJB01000050.1"/>
</dbReference>
<keyword evidence="2" id="KW-0540">Nuclease</keyword>
<organism evidence="8 9">
    <name type="scientific">Donghicola eburneus</name>
    <dbReference type="NCBI Taxonomy" id="393278"/>
    <lineage>
        <taxon>Bacteria</taxon>
        <taxon>Pseudomonadati</taxon>
        <taxon>Pseudomonadota</taxon>
        <taxon>Alphaproteobacteria</taxon>
        <taxon>Rhodobacterales</taxon>
        <taxon>Roseobacteraceae</taxon>
        <taxon>Donghicola</taxon>
    </lineage>
</organism>
<dbReference type="GO" id="GO:0004521">
    <property type="term" value="F:RNA endonuclease activity"/>
    <property type="evidence" value="ECO:0007669"/>
    <property type="project" value="InterPro"/>
</dbReference>
<dbReference type="InterPro" id="IPR013527">
    <property type="entry name" value="YicC-like_N"/>
</dbReference>
<dbReference type="NCBIfam" id="TIGR00255">
    <property type="entry name" value="YicC/YloC family endoribonuclease"/>
    <property type="match status" value="1"/>
</dbReference>
<keyword evidence="9" id="KW-1185">Reference proteome</keyword>
<keyword evidence="4" id="KW-0378">Hydrolase</keyword>
<evidence type="ECO:0000256" key="2">
    <source>
        <dbReference type="ARBA" id="ARBA00022722"/>
    </source>
</evidence>
<dbReference type="Proteomes" id="UP000184085">
    <property type="component" value="Unassembled WGS sequence"/>
</dbReference>
<name>A0A1M4N432_9RHOB</name>
<evidence type="ECO:0000256" key="1">
    <source>
        <dbReference type="ARBA" id="ARBA00001968"/>
    </source>
</evidence>
<dbReference type="PANTHER" id="PTHR30636:SF3">
    <property type="entry name" value="UPF0701 PROTEIN YICC"/>
    <property type="match status" value="1"/>
</dbReference>
<dbReference type="InterPro" id="IPR005229">
    <property type="entry name" value="YicC/YloC-like"/>
</dbReference>
<accession>A0A1M4N432</accession>
<evidence type="ECO:0000313" key="8">
    <source>
        <dbReference type="EMBL" id="SCM67826.1"/>
    </source>
</evidence>
<proteinExistence type="inferred from homology"/>
<feature type="domain" description="Endoribonuclease YicC-like C-terminal" evidence="7">
    <location>
        <begin position="178"/>
        <end position="295"/>
    </location>
</feature>
<evidence type="ECO:0000256" key="4">
    <source>
        <dbReference type="ARBA" id="ARBA00022801"/>
    </source>
</evidence>
<evidence type="ECO:0008006" key="10">
    <source>
        <dbReference type="Google" id="ProtNLM"/>
    </source>
</evidence>
<protein>
    <recommendedName>
        <fullName evidence="10">YicC family protein</fullName>
    </recommendedName>
</protein>
<evidence type="ECO:0000256" key="5">
    <source>
        <dbReference type="ARBA" id="ARBA00035648"/>
    </source>
</evidence>
<feature type="domain" description="Endoribonuclease YicC-like N-terminal" evidence="6">
    <location>
        <begin position="1"/>
        <end position="159"/>
    </location>
</feature>
<keyword evidence="3" id="KW-0255">Endonuclease</keyword>
<evidence type="ECO:0000259" key="7">
    <source>
        <dbReference type="Pfam" id="PF08340"/>
    </source>
</evidence>